<reference evidence="8" key="2">
    <citation type="submission" date="2011-02" db="EMBL/GenBank/DDBJ databases">
        <title>The complete genome of Pedobacter saltans DSM 12145.</title>
        <authorList>
            <consortium name="US DOE Joint Genome Institute (JGI-PGF)"/>
            <person name="Lucas S."/>
            <person name="Copeland A."/>
            <person name="Lapidus A."/>
            <person name="Bruce D."/>
            <person name="Goodwin L."/>
            <person name="Pitluck S."/>
            <person name="Kyrpides N."/>
            <person name="Mavromatis K."/>
            <person name="Pagani I."/>
            <person name="Ivanova N."/>
            <person name="Ovchinnikova G."/>
            <person name="Lu M."/>
            <person name="Detter J.C."/>
            <person name="Han C."/>
            <person name="Land M."/>
            <person name="Hauser L."/>
            <person name="Markowitz V."/>
            <person name="Cheng J.-F."/>
            <person name="Hugenholtz P."/>
            <person name="Woyke T."/>
            <person name="Wu D."/>
            <person name="Tindall B."/>
            <person name="Pomrenke H.G."/>
            <person name="Brambilla E."/>
            <person name="Klenk H.-P."/>
            <person name="Eisen J.A."/>
        </authorList>
    </citation>
    <scope>NUCLEOTIDE SEQUENCE [LARGE SCALE GENOMIC DNA]</scope>
    <source>
        <strain evidence="8">ATCC 51119 / DSM 12145 / JCM 21818 / LMG 10337 / NBRC 100064 / NCIMB 13643</strain>
    </source>
</reference>
<dbReference type="Gene3D" id="3.90.1150.10">
    <property type="entry name" value="Aspartate Aminotransferase, domain 1"/>
    <property type="match status" value="1"/>
</dbReference>
<name>F0SC91_PSESL</name>
<dbReference type="PANTHER" id="PTHR43807">
    <property type="entry name" value="FI04487P"/>
    <property type="match status" value="1"/>
</dbReference>
<dbReference type="AlphaFoldDB" id="F0SC91"/>
<dbReference type="SUPFAM" id="SSF53383">
    <property type="entry name" value="PLP-dependent transferases"/>
    <property type="match status" value="1"/>
</dbReference>
<gene>
    <name evidence="7" type="ordered locus">Pedsa_1118</name>
</gene>
<dbReference type="HOGENOM" id="CLU_017584_4_0_10"/>
<evidence type="ECO:0000256" key="3">
    <source>
        <dbReference type="ARBA" id="ARBA00022576"/>
    </source>
</evidence>
<dbReference type="InterPro" id="IPR015422">
    <property type="entry name" value="PyrdxlP-dep_Trfase_small"/>
</dbReference>
<keyword evidence="8" id="KW-1185">Reference proteome</keyword>
<dbReference type="KEGG" id="psn:Pedsa_1118"/>
<accession>F0SC91</accession>
<dbReference type="NCBIfam" id="NF006569">
    <property type="entry name" value="PRK09082.1"/>
    <property type="match status" value="1"/>
</dbReference>
<dbReference type="GO" id="GO:0030170">
    <property type="term" value="F:pyridoxal phosphate binding"/>
    <property type="evidence" value="ECO:0007669"/>
    <property type="project" value="InterPro"/>
</dbReference>
<dbReference type="GO" id="GO:0016212">
    <property type="term" value="F:kynurenine-oxoglutarate transaminase activity"/>
    <property type="evidence" value="ECO:0007669"/>
    <property type="project" value="TreeGrafter"/>
</dbReference>
<evidence type="ECO:0000256" key="1">
    <source>
        <dbReference type="ARBA" id="ARBA00001933"/>
    </source>
</evidence>
<dbReference type="Gene3D" id="3.40.640.10">
    <property type="entry name" value="Type I PLP-dependent aspartate aminotransferase-like (Major domain)"/>
    <property type="match status" value="1"/>
</dbReference>
<keyword evidence="5" id="KW-0663">Pyridoxal phosphate</keyword>
<dbReference type="Pfam" id="PF00155">
    <property type="entry name" value="Aminotran_1_2"/>
    <property type="match status" value="1"/>
</dbReference>
<dbReference type="STRING" id="762903.Pedsa_1118"/>
<sequence length="389" mass="44700">MFFIRQRTVINIISKLPNTKTTIFTEMSALAREYNAINLSQGFPDFDCDPELVKLISKKMEAGHNQYAPMAGVPELNRIISNKIASAHQSVYDPETEITITAGGTQAIFTAIASIIRQNDEVIIFEPAYDSYAPTVKAFGGLVKPYEMAPPHFEINWDVVKKLISVNTKMIIINSPHNPTGRILNDTDIKELINITKNTDILILSDEVYEHLIYDENEHKSLCKYPELKERTFITASFGKLFHATGWKVGYCCAPELLMKEFRKIHQFQVFSVNAPMQYAFAEYLSKNDIFSELPKFFQEKRDYFRKLMSETKFTLLPCDGSYFQNVTYENITNLKDIDFAIKLVKENQVASIPNSAFYSKTTDYRSLRFCFAKKQETLEKAVERLIKL</sequence>
<dbReference type="InterPro" id="IPR004839">
    <property type="entry name" value="Aminotransferase_I/II_large"/>
</dbReference>
<feature type="domain" description="Aminotransferase class I/classII large" evidence="6">
    <location>
        <begin position="36"/>
        <end position="386"/>
    </location>
</feature>
<dbReference type="PANTHER" id="PTHR43807:SF20">
    <property type="entry name" value="FI04487P"/>
    <property type="match status" value="1"/>
</dbReference>
<dbReference type="Proteomes" id="UP000000310">
    <property type="component" value="Chromosome"/>
</dbReference>
<evidence type="ECO:0000256" key="5">
    <source>
        <dbReference type="ARBA" id="ARBA00022898"/>
    </source>
</evidence>
<evidence type="ECO:0000256" key="4">
    <source>
        <dbReference type="ARBA" id="ARBA00022679"/>
    </source>
</evidence>
<evidence type="ECO:0000256" key="2">
    <source>
        <dbReference type="ARBA" id="ARBA00007441"/>
    </source>
</evidence>
<evidence type="ECO:0000313" key="7">
    <source>
        <dbReference type="EMBL" id="ADY51688.1"/>
    </source>
</evidence>
<evidence type="ECO:0000259" key="6">
    <source>
        <dbReference type="Pfam" id="PF00155"/>
    </source>
</evidence>
<keyword evidence="3 7" id="KW-0032">Aminotransferase</keyword>
<comment type="cofactor">
    <cofactor evidence="1">
        <name>pyridoxal 5'-phosphate</name>
        <dbReference type="ChEBI" id="CHEBI:597326"/>
    </cofactor>
</comment>
<keyword evidence="4 7" id="KW-0808">Transferase</keyword>
<dbReference type="eggNOG" id="COG0436">
    <property type="taxonomic scope" value="Bacteria"/>
</dbReference>
<comment type="similarity">
    <text evidence="2">Belongs to the class-I pyridoxal-phosphate-dependent aminotransferase family.</text>
</comment>
<dbReference type="InterPro" id="IPR015424">
    <property type="entry name" value="PyrdxlP-dep_Trfase"/>
</dbReference>
<dbReference type="FunFam" id="3.40.640.10:FF:000033">
    <property type="entry name" value="Aspartate aminotransferase"/>
    <property type="match status" value="1"/>
</dbReference>
<dbReference type="InterPro" id="IPR015421">
    <property type="entry name" value="PyrdxlP-dep_Trfase_major"/>
</dbReference>
<dbReference type="EMBL" id="CP002545">
    <property type="protein sequence ID" value="ADY51688.1"/>
    <property type="molecule type" value="Genomic_DNA"/>
</dbReference>
<reference evidence="7 8" key="1">
    <citation type="journal article" date="2011" name="Stand. Genomic Sci.">
        <title>Complete genome sequence of the gliding, heparinolytic Pedobacter saltans type strain (113).</title>
        <authorList>
            <person name="Liolios K."/>
            <person name="Sikorski J."/>
            <person name="Lu M."/>
            <person name="Nolan M."/>
            <person name="Lapidus A."/>
            <person name="Lucas S."/>
            <person name="Hammon N."/>
            <person name="Deshpande S."/>
            <person name="Cheng J.F."/>
            <person name="Tapia R."/>
            <person name="Han C."/>
            <person name="Goodwin L."/>
            <person name="Pitluck S."/>
            <person name="Huntemann M."/>
            <person name="Ivanova N."/>
            <person name="Pagani I."/>
            <person name="Mavromatis K."/>
            <person name="Ovchinikova G."/>
            <person name="Pati A."/>
            <person name="Chen A."/>
            <person name="Palaniappan K."/>
            <person name="Land M."/>
            <person name="Hauser L."/>
            <person name="Brambilla E.M."/>
            <person name="Kotsyurbenko O."/>
            <person name="Rohde M."/>
            <person name="Tindall B.J."/>
            <person name="Abt B."/>
            <person name="Goker M."/>
            <person name="Detter J.C."/>
            <person name="Woyke T."/>
            <person name="Bristow J."/>
            <person name="Eisen J.A."/>
            <person name="Markowitz V."/>
            <person name="Hugenholtz P."/>
            <person name="Klenk H.P."/>
            <person name="Kyrpides N.C."/>
        </authorList>
    </citation>
    <scope>NUCLEOTIDE SEQUENCE [LARGE SCALE GENOMIC DNA]</scope>
    <source>
        <strain evidence="8">ATCC 51119 / DSM 12145 / JCM 21818 / LMG 10337 / NBRC 100064 / NCIMB 13643</strain>
    </source>
</reference>
<proteinExistence type="inferred from homology"/>
<dbReference type="EC" id="2.6.1.-" evidence="7"/>
<dbReference type="InterPro" id="IPR051326">
    <property type="entry name" value="Kynurenine-oxoglutarate_AT"/>
</dbReference>
<organism evidence="7 8">
    <name type="scientific">Pseudopedobacter saltans (strain ATCC 51119 / DSM 12145 / JCM 21818 / CCUG 39354 / LMG 10337 / NBRC 100064 / NCIMB 13643)</name>
    <name type="common">Pedobacter saltans</name>
    <dbReference type="NCBI Taxonomy" id="762903"/>
    <lineage>
        <taxon>Bacteria</taxon>
        <taxon>Pseudomonadati</taxon>
        <taxon>Bacteroidota</taxon>
        <taxon>Sphingobacteriia</taxon>
        <taxon>Sphingobacteriales</taxon>
        <taxon>Sphingobacteriaceae</taxon>
        <taxon>Pseudopedobacter</taxon>
    </lineage>
</organism>
<protein>
    <submittedName>
        <fullName evidence="7">2-keto-4-methylthiobutyrate aminotransferase apoenzyme</fullName>
        <ecNumber evidence="7">2.6.1.-</ecNumber>
    </submittedName>
</protein>
<dbReference type="CDD" id="cd00609">
    <property type="entry name" value="AAT_like"/>
    <property type="match status" value="1"/>
</dbReference>
<evidence type="ECO:0000313" key="8">
    <source>
        <dbReference type="Proteomes" id="UP000000310"/>
    </source>
</evidence>
<dbReference type="GO" id="GO:0005737">
    <property type="term" value="C:cytoplasm"/>
    <property type="evidence" value="ECO:0007669"/>
    <property type="project" value="TreeGrafter"/>
</dbReference>